<dbReference type="InterPro" id="IPR017943">
    <property type="entry name" value="Bactericidal_perm-incr_a/b_dom"/>
</dbReference>
<organism evidence="2 3">
    <name type="scientific">Phascolarctos cinereus</name>
    <name type="common">Koala</name>
    <dbReference type="NCBI Taxonomy" id="38626"/>
    <lineage>
        <taxon>Eukaryota</taxon>
        <taxon>Metazoa</taxon>
        <taxon>Chordata</taxon>
        <taxon>Craniata</taxon>
        <taxon>Vertebrata</taxon>
        <taxon>Euteleostomi</taxon>
        <taxon>Mammalia</taxon>
        <taxon>Metatheria</taxon>
        <taxon>Diprotodontia</taxon>
        <taxon>Phascolarctidae</taxon>
        <taxon>Phascolarctos</taxon>
    </lineage>
</organism>
<evidence type="ECO:0000259" key="1">
    <source>
        <dbReference type="Pfam" id="PF02886"/>
    </source>
</evidence>
<dbReference type="Pfam" id="PF02886">
    <property type="entry name" value="LBP_BPI_CETP_C"/>
    <property type="match status" value="1"/>
</dbReference>
<protein>
    <submittedName>
        <fullName evidence="3">Bactericidal permeability-increasing protein-like isoform X2</fullName>
    </submittedName>
</protein>
<evidence type="ECO:0000313" key="3">
    <source>
        <dbReference type="RefSeq" id="XP_020846187.1"/>
    </source>
</evidence>
<accession>A0A6P5KNB0</accession>
<proteinExistence type="predicted"/>
<reference evidence="3" key="1">
    <citation type="submission" date="2025-08" db="UniProtKB">
        <authorList>
            <consortium name="RefSeq"/>
        </authorList>
    </citation>
    <scope>IDENTIFICATION</scope>
    <source>
        <tissue evidence="3">Spleen</tissue>
    </source>
</reference>
<dbReference type="InterPro" id="IPR001124">
    <property type="entry name" value="Lipid-bd_serum_glycop_C"/>
</dbReference>
<gene>
    <name evidence="3" type="primary">LOC110211281</name>
</gene>
<keyword evidence="2" id="KW-1185">Reference proteome</keyword>
<dbReference type="AlphaFoldDB" id="A0A6P5KNB0"/>
<name>A0A6P5KNB0_PHACI</name>
<dbReference type="RefSeq" id="XP_020846187.1">
    <property type="nucleotide sequence ID" value="XM_020990528.1"/>
</dbReference>
<dbReference type="GO" id="GO:0008289">
    <property type="term" value="F:lipid binding"/>
    <property type="evidence" value="ECO:0007669"/>
    <property type="project" value="InterPro"/>
</dbReference>
<dbReference type="Proteomes" id="UP000515140">
    <property type="component" value="Unplaced"/>
</dbReference>
<dbReference type="Gene3D" id="3.15.20.10">
    <property type="entry name" value="Bactericidal permeability-increasing protein, domain 2"/>
    <property type="match status" value="1"/>
</dbReference>
<feature type="domain" description="Lipid-binding serum glycoprotein C-terminal" evidence="1">
    <location>
        <begin position="2"/>
        <end position="70"/>
    </location>
</feature>
<dbReference type="GeneID" id="110211281"/>
<dbReference type="SUPFAM" id="SSF55394">
    <property type="entry name" value="Bactericidal permeability-increasing protein, BPI"/>
    <property type="match status" value="1"/>
</dbReference>
<sequence length="76" mass="8640">MEVKYSAFGRFDVSPIQQTLNFLASLFLFPAANAKLQAGFSLPLTRDISFYDFILQPYKNYLLLGANIHYGLESEN</sequence>
<evidence type="ECO:0000313" key="2">
    <source>
        <dbReference type="Proteomes" id="UP000515140"/>
    </source>
</evidence>